<gene>
    <name evidence="2" type="ORF">C6P46_004494</name>
</gene>
<comment type="caution">
    <text evidence="2">The sequence shown here is derived from an EMBL/GenBank/DDBJ whole genome shotgun (WGS) entry which is preliminary data.</text>
</comment>
<evidence type="ECO:0000256" key="1">
    <source>
        <dbReference type="SAM" id="MobiDB-lite"/>
    </source>
</evidence>
<evidence type="ECO:0000313" key="2">
    <source>
        <dbReference type="EMBL" id="KAG0660631.1"/>
    </source>
</evidence>
<keyword evidence="3" id="KW-1185">Reference proteome</keyword>
<accession>A0A9P6W2K0</accession>
<dbReference type="AlphaFoldDB" id="A0A9P6W2K0"/>
<protein>
    <submittedName>
        <fullName evidence="2">Uncharacterized protein</fullName>
    </submittedName>
</protein>
<reference evidence="2 3" key="1">
    <citation type="submission" date="2020-11" db="EMBL/GenBank/DDBJ databases">
        <title>Kefir isolates.</title>
        <authorList>
            <person name="Marcisauskas S."/>
            <person name="Kim Y."/>
            <person name="Blasche S."/>
        </authorList>
    </citation>
    <scope>NUCLEOTIDE SEQUENCE [LARGE SCALE GENOMIC DNA]</scope>
    <source>
        <strain evidence="2 3">KR</strain>
    </source>
</reference>
<organism evidence="2 3">
    <name type="scientific">Rhodotorula mucilaginosa</name>
    <name type="common">Yeast</name>
    <name type="synonym">Rhodotorula rubra</name>
    <dbReference type="NCBI Taxonomy" id="5537"/>
    <lineage>
        <taxon>Eukaryota</taxon>
        <taxon>Fungi</taxon>
        <taxon>Dikarya</taxon>
        <taxon>Basidiomycota</taxon>
        <taxon>Pucciniomycotina</taxon>
        <taxon>Microbotryomycetes</taxon>
        <taxon>Sporidiobolales</taxon>
        <taxon>Sporidiobolaceae</taxon>
        <taxon>Rhodotorula</taxon>
    </lineage>
</organism>
<feature type="compositionally biased region" description="Acidic residues" evidence="1">
    <location>
        <begin position="176"/>
        <end position="193"/>
    </location>
</feature>
<evidence type="ECO:0000313" key="3">
    <source>
        <dbReference type="Proteomes" id="UP000777482"/>
    </source>
</evidence>
<feature type="region of interest" description="Disordered" evidence="1">
    <location>
        <begin position="276"/>
        <end position="299"/>
    </location>
</feature>
<proteinExistence type="predicted"/>
<dbReference type="EMBL" id="PUHQ01000042">
    <property type="protein sequence ID" value="KAG0660631.1"/>
    <property type="molecule type" value="Genomic_DNA"/>
</dbReference>
<sequence>MGVICGRSKCNQFYVPHAQHPRSWPEDFVQLLDPSKLPPRRYPPLPDDPPTPFQAVPSHSFVAHTVFRLDDVEELIPAIPAAPQTLAAPPIAGPSHVKNNSAYPAGLAHNPAASSSSFGRVAVAVPLGGPALPYEHAGARSSGSLQHPPPLEAVPSPSTSASDVGRAPVAAAPSDSDAEEEEDDDLLSADEMDSYNRKAKTRRKLAKYGGPPLPAEWSHRQWEWEIQKKEYETNPKTRRAFYNSHIKLILRHLRLVAAATGAPMIFKSALLERPHDPWLRTDTPAAGPPGLDPPHLSYGPSGQARVAFTSYSSIQPSNSTIMSRDMGGKVVATTTVEAYLADTEQGFGALVRQARKKAIEQDARVRAAAQMASEAEAELRETRNEMRRQEERHRKEMEVREAQVAQLREKLEWEKRQRAAP</sequence>
<dbReference type="Proteomes" id="UP000777482">
    <property type="component" value="Unassembled WGS sequence"/>
</dbReference>
<feature type="region of interest" description="Disordered" evidence="1">
    <location>
        <begin position="375"/>
        <end position="401"/>
    </location>
</feature>
<name>A0A9P6W2K0_RHOMI</name>
<feature type="compositionally biased region" description="Basic and acidic residues" evidence="1">
    <location>
        <begin position="377"/>
        <end position="401"/>
    </location>
</feature>
<feature type="region of interest" description="Disordered" evidence="1">
    <location>
        <begin position="137"/>
        <end position="202"/>
    </location>
</feature>